<dbReference type="Proteomes" id="UP000515160">
    <property type="component" value="Chromosome 2L"/>
</dbReference>
<dbReference type="GeneID" id="117563333"/>
<gene>
    <name evidence="3" type="primary">LOC117563333</name>
</gene>
<evidence type="ECO:0000256" key="1">
    <source>
        <dbReference type="SAM" id="MobiDB-lite"/>
    </source>
</evidence>
<evidence type="ECO:0000313" key="3">
    <source>
        <dbReference type="RefSeq" id="XP_034097492.1"/>
    </source>
</evidence>
<feature type="compositionally biased region" description="Polar residues" evidence="1">
    <location>
        <begin position="14"/>
        <end position="23"/>
    </location>
</feature>
<organism evidence="2 3">
    <name type="scientific">Drosophila albomicans</name>
    <name type="common">Fruit fly</name>
    <dbReference type="NCBI Taxonomy" id="7291"/>
    <lineage>
        <taxon>Eukaryota</taxon>
        <taxon>Metazoa</taxon>
        <taxon>Ecdysozoa</taxon>
        <taxon>Arthropoda</taxon>
        <taxon>Hexapoda</taxon>
        <taxon>Insecta</taxon>
        <taxon>Pterygota</taxon>
        <taxon>Neoptera</taxon>
        <taxon>Endopterygota</taxon>
        <taxon>Diptera</taxon>
        <taxon>Brachycera</taxon>
        <taxon>Muscomorpha</taxon>
        <taxon>Ephydroidea</taxon>
        <taxon>Drosophilidae</taxon>
        <taxon>Drosophila</taxon>
    </lineage>
</organism>
<dbReference type="OrthoDB" id="7846605at2759"/>
<dbReference type="RefSeq" id="XP_034097492.1">
    <property type="nucleotide sequence ID" value="XM_034241601.2"/>
</dbReference>
<accession>A0A6P8XC91</accession>
<proteinExistence type="predicted"/>
<keyword evidence="2" id="KW-1185">Reference proteome</keyword>
<sequence>MADKSVKSRPNPGIQFSSAAGSAETTRKMLLFKQLLKQELSRDRVRPRRNATVRYRSKQQQQL</sequence>
<reference evidence="3" key="1">
    <citation type="submission" date="2025-08" db="UniProtKB">
        <authorList>
            <consortium name="RefSeq"/>
        </authorList>
    </citation>
    <scope>IDENTIFICATION</scope>
    <source>
        <strain evidence="3">15112-1751.03</strain>
        <tissue evidence="3">Whole Adult</tissue>
    </source>
</reference>
<protein>
    <submittedName>
        <fullName evidence="3">Uncharacterized protein LOC117563333</fullName>
    </submittedName>
</protein>
<feature type="region of interest" description="Disordered" evidence="1">
    <location>
        <begin position="1"/>
        <end position="23"/>
    </location>
</feature>
<feature type="region of interest" description="Disordered" evidence="1">
    <location>
        <begin position="42"/>
        <end position="63"/>
    </location>
</feature>
<evidence type="ECO:0000313" key="2">
    <source>
        <dbReference type="Proteomes" id="UP000515160"/>
    </source>
</evidence>
<name>A0A6P8XC91_DROAB</name>
<dbReference type="AlphaFoldDB" id="A0A6P8XC91"/>
<feature type="compositionally biased region" description="Basic residues" evidence="1">
    <location>
        <begin position="45"/>
        <end position="57"/>
    </location>
</feature>